<name>A6JWC8_RAT</name>
<evidence type="ECO:0000313" key="2">
    <source>
        <dbReference type="Proteomes" id="UP000234681"/>
    </source>
</evidence>
<dbReference type="AlphaFoldDB" id="A6JWC8"/>
<protein>
    <submittedName>
        <fullName evidence="1">RCG23711</fullName>
    </submittedName>
</protein>
<evidence type="ECO:0000313" key="1">
    <source>
        <dbReference type="EMBL" id="EDL75536.1"/>
    </source>
</evidence>
<dbReference type="Proteomes" id="UP000234681">
    <property type="component" value="Chromosome 9"/>
</dbReference>
<sequence>MLQPEERMRILFCPEGPRELILLDSSPSLELRLFLTQWSGHSTP</sequence>
<proteinExistence type="predicted"/>
<organism evidence="1 2">
    <name type="scientific">Rattus norvegicus</name>
    <name type="common">Rat</name>
    <dbReference type="NCBI Taxonomy" id="10116"/>
    <lineage>
        <taxon>Eukaryota</taxon>
        <taxon>Metazoa</taxon>
        <taxon>Chordata</taxon>
        <taxon>Craniata</taxon>
        <taxon>Vertebrata</taxon>
        <taxon>Euteleostomi</taxon>
        <taxon>Mammalia</taxon>
        <taxon>Eutheria</taxon>
        <taxon>Euarchontoglires</taxon>
        <taxon>Glires</taxon>
        <taxon>Rodentia</taxon>
        <taxon>Myomorpha</taxon>
        <taxon>Muroidea</taxon>
        <taxon>Muridae</taxon>
        <taxon>Murinae</taxon>
        <taxon>Rattus</taxon>
    </lineage>
</organism>
<gene>
    <name evidence="1" type="ORF">rCG_23711</name>
</gene>
<reference evidence="2" key="1">
    <citation type="submission" date="2005-09" db="EMBL/GenBank/DDBJ databases">
        <authorList>
            <person name="Mural R.J."/>
            <person name="Li P.W."/>
            <person name="Adams M.D."/>
            <person name="Amanatides P.G."/>
            <person name="Baden-Tillson H."/>
            <person name="Barnstead M."/>
            <person name="Chin S.H."/>
            <person name="Dew I."/>
            <person name="Evans C.A."/>
            <person name="Ferriera S."/>
            <person name="Flanigan M."/>
            <person name="Fosler C."/>
            <person name="Glodek A."/>
            <person name="Gu Z."/>
            <person name="Holt R.A."/>
            <person name="Jennings D."/>
            <person name="Kraft C.L."/>
            <person name="Lu F."/>
            <person name="Nguyen T."/>
            <person name="Nusskern D.R."/>
            <person name="Pfannkoch C.M."/>
            <person name="Sitter C."/>
            <person name="Sutton G.G."/>
            <person name="Venter J.C."/>
            <person name="Wang Z."/>
            <person name="Woodage T."/>
            <person name="Zheng X.H."/>
            <person name="Zhong F."/>
        </authorList>
    </citation>
    <scope>NUCLEOTIDE SEQUENCE [LARGE SCALE GENOMIC DNA]</scope>
    <source>
        <strain>BN</strain>
        <strain evidence="2">Sprague-Dawley</strain>
    </source>
</reference>
<dbReference type="EMBL" id="CH474004">
    <property type="protein sequence ID" value="EDL75536.1"/>
    <property type="molecule type" value="Genomic_DNA"/>
</dbReference>
<accession>A6JWC8</accession>